<proteinExistence type="predicted"/>
<keyword evidence="1" id="KW-1133">Transmembrane helix</keyword>
<dbReference type="AlphaFoldDB" id="A0AAD5QLZ3"/>
<feature type="domain" description="7TM GPCR serpentine receptor class x (Srx)" evidence="2">
    <location>
        <begin position="118"/>
        <end position="205"/>
    </location>
</feature>
<evidence type="ECO:0000256" key="1">
    <source>
        <dbReference type="SAM" id="Phobius"/>
    </source>
</evidence>
<keyword evidence="1" id="KW-0472">Membrane</keyword>
<dbReference type="Proteomes" id="UP001196413">
    <property type="component" value="Unassembled WGS sequence"/>
</dbReference>
<evidence type="ECO:0000313" key="4">
    <source>
        <dbReference type="Proteomes" id="UP001196413"/>
    </source>
</evidence>
<accession>A0AAD5QLZ3</accession>
<protein>
    <recommendedName>
        <fullName evidence="2">7TM GPCR serpentine receptor class x (Srx) domain-containing protein</fullName>
    </recommendedName>
</protein>
<dbReference type="Pfam" id="PF10328">
    <property type="entry name" value="7TM_GPCR_Srx"/>
    <property type="match status" value="1"/>
</dbReference>
<keyword evidence="4" id="KW-1185">Reference proteome</keyword>
<feature type="transmembrane region" description="Helical" evidence="1">
    <location>
        <begin position="147"/>
        <end position="169"/>
    </location>
</feature>
<feature type="transmembrane region" description="Helical" evidence="1">
    <location>
        <begin position="86"/>
        <end position="107"/>
    </location>
</feature>
<gene>
    <name evidence="3" type="ORF">KIN20_007362</name>
</gene>
<sequence>MRNSSPQTESPTRMKLHSRALILTKNDARFLSVYWLGHGYTSLKSPTRLFARARDALSDSLGHCSTFLPFASASTRLAQIPELNRCIVAVGVGVFGLISNGTAILAVRYNPALRSSFAETCFVLFDTVRWATTFATTPCGYIISATDFYTCMAVLVAILLLDCTTLICLRVKYRGLRSQNQFGIYSDIPYRKRQQVEIRFFKQKGIVQGENSSAAPLPLQIECQRF</sequence>
<dbReference type="PANTHER" id="PTHR23017:SF3">
    <property type="entry name" value="G-PROTEIN COUPLED RECEPTORS FAMILY 1 PROFILE DOMAIN-CONTAINING PROTEIN"/>
    <property type="match status" value="1"/>
</dbReference>
<evidence type="ECO:0000259" key="2">
    <source>
        <dbReference type="Pfam" id="PF10328"/>
    </source>
</evidence>
<reference evidence="3" key="1">
    <citation type="submission" date="2021-06" db="EMBL/GenBank/DDBJ databases">
        <title>Parelaphostrongylus tenuis whole genome reference sequence.</title>
        <authorList>
            <person name="Garwood T.J."/>
            <person name="Larsen P.A."/>
            <person name="Fountain-Jones N.M."/>
            <person name="Garbe J.R."/>
            <person name="Macchietto M.G."/>
            <person name="Kania S.A."/>
            <person name="Gerhold R.W."/>
            <person name="Richards J.E."/>
            <person name="Wolf T.M."/>
        </authorList>
    </citation>
    <scope>NUCLEOTIDE SEQUENCE</scope>
    <source>
        <strain evidence="3">MNPRO001-30</strain>
        <tissue evidence="3">Meninges</tissue>
    </source>
</reference>
<organism evidence="3 4">
    <name type="scientific">Parelaphostrongylus tenuis</name>
    <name type="common">Meningeal worm</name>
    <dbReference type="NCBI Taxonomy" id="148309"/>
    <lineage>
        <taxon>Eukaryota</taxon>
        <taxon>Metazoa</taxon>
        <taxon>Ecdysozoa</taxon>
        <taxon>Nematoda</taxon>
        <taxon>Chromadorea</taxon>
        <taxon>Rhabditida</taxon>
        <taxon>Rhabditina</taxon>
        <taxon>Rhabditomorpha</taxon>
        <taxon>Strongyloidea</taxon>
        <taxon>Metastrongylidae</taxon>
        <taxon>Parelaphostrongylus</taxon>
    </lineage>
</organism>
<evidence type="ECO:0000313" key="3">
    <source>
        <dbReference type="EMBL" id="KAJ1351371.1"/>
    </source>
</evidence>
<name>A0AAD5QLZ3_PARTN</name>
<dbReference type="EMBL" id="JAHQIW010001060">
    <property type="protein sequence ID" value="KAJ1351371.1"/>
    <property type="molecule type" value="Genomic_DNA"/>
</dbReference>
<comment type="caution">
    <text evidence="3">The sequence shown here is derived from an EMBL/GenBank/DDBJ whole genome shotgun (WGS) entry which is preliminary data.</text>
</comment>
<dbReference type="PANTHER" id="PTHR23017">
    <property type="entry name" value="SERPENTINE RECEPTOR, CLASS X"/>
    <property type="match status" value="1"/>
</dbReference>
<keyword evidence="1" id="KW-0812">Transmembrane</keyword>
<dbReference type="InterPro" id="IPR019430">
    <property type="entry name" value="7TM_GPCR_serpentine_rcpt_Srx"/>
</dbReference>